<feature type="chain" id="PRO_5043860148" evidence="1">
    <location>
        <begin position="21"/>
        <end position="802"/>
    </location>
</feature>
<evidence type="ECO:0000313" key="2">
    <source>
        <dbReference type="EMBL" id="BDS06840.1"/>
    </source>
</evidence>
<gene>
    <name evidence="2" type="ORF">NT6N_18800</name>
</gene>
<organism evidence="2">
    <name type="scientific">Oceaniferula spumae</name>
    <dbReference type="NCBI Taxonomy" id="2979115"/>
    <lineage>
        <taxon>Bacteria</taxon>
        <taxon>Pseudomonadati</taxon>
        <taxon>Verrucomicrobiota</taxon>
        <taxon>Verrucomicrobiia</taxon>
        <taxon>Verrucomicrobiales</taxon>
        <taxon>Verrucomicrobiaceae</taxon>
        <taxon>Oceaniferula</taxon>
    </lineage>
</organism>
<reference evidence="2" key="1">
    <citation type="submission" date="2024-07" db="EMBL/GenBank/DDBJ databases">
        <title>Complete genome sequence of Verrucomicrobiaceae bacterium NT6N.</title>
        <authorList>
            <person name="Huang C."/>
            <person name="Takami H."/>
            <person name="Hamasaki K."/>
        </authorList>
    </citation>
    <scope>NUCLEOTIDE SEQUENCE</scope>
    <source>
        <strain evidence="2">NT6N</strain>
    </source>
</reference>
<sequence>MRLTSCLALAVSSFIITATAAPKQLSGIYPHLTMFNDENECGTGAVVPWADRLWVITYAPHKPKGSSDKLYEITPDLKLTIRPESIGGTPANRMIHKESNQLFIGPYAIDAKRNVRAIPYSQMFGRHTGLARHLTNPAEKILFATMEEGIYEVDVKTLKSTELWGDEQTKKSPRKANLPGYHGKGFYSGQGVYVYANNGEHGTAAKTRPEIPSGVLAEWDGKSDAWKIVRRNQFTEVTGPGGIHGNSNPATDAIWAVGWDYKSLIMGVRDAQTGWSFFRLPKGSHSYDGAHGWNTEWPRIREIGEGDYLMTMHGTFWKFPKTFTANTSAGIAPRSNYLKVIGDFCRWNDQIVFGCDDTAKAEFLNKRKAKGEIAAPQSQSNLWFVNPDQLDHFGPLIGRGSVWEKEAVNANTPSDPYLFSGYDQRGLHLTHDAKETVTFTLEVDKKGDGTWSKLRDIQAEPNKPVFTEISPQETGVWVRITSDKDLPNATAEFTYRNNDTRTAEADAIFNGLAEQGKPLTGGLVRARDGNKRSLSFAAVDQNGKDIGYYEMGADLTLKLTDDPKTHSFTKAHTKIPTAALGIDQASVIYTDEQGKRWRLPKGEIDEKHPLGSSRIAREVATERDLLNANGTFYELPARNAGGISKLRAISTHNRNVHDFCSYRGLLIISGISTEKTDNKHIITSDDGKTALWAGTIDDIWKLGKPRGKGGPWFGTSVKSGQASDPYLMTGYDKKTLQLRSNKNSKVTAQIDITGTGHWVDYKTFELETNHLIGHEFPQAFQAYWIRFVSDQDATVTAQLIYR</sequence>
<feature type="signal peptide" evidence="1">
    <location>
        <begin position="1"/>
        <end position="20"/>
    </location>
</feature>
<proteinExistence type="predicted"/>
<dbReference type="EMBL" id="AP026866">
    <property type="protein sequence ID" value="BDS06840.1"/>
    <property type="molecule type" value="Genomic_DNA"/>
</dbReference>
<protein>
    <submittedName>
        <fullName evidence="2">Uncharacterized protein</fullName>
    </submittedName>
</protein>
<name>A0AAT9FLJ7_9BACT</name>
<dbReference type="AlphaFoldDB" id="A0AAT9FLJ7"/>
<dbReference type="KEGG" id="osu:NT6N_18800"/>
<accession>A0AAT9FLJ7</accession>
<keyword evidence="1" id="KW-0732">Signal</keyword>
<evidence type="ECO:0000256" key="1">
    <source>
        <dbReference type="SAM" id="SignalP"/>
    </source>
</evidence>